<dbReference type="Proteomes" id="UP000000445">
    <property type="component" value="Chromosome"/>
</dbReference>
<gene>
    <name evidence="3" type="ordered locus">CTN_0943</name>
</gene>
<evidence type="ECO:0000313" key="3">
    <source>
        <dbReference type="EMBL" id="ACM23119.1"/>
    </source>
</evidence>
<keyword evidence="2" id="KW-0732">Signal</keyword>
<dbReference type="EMBL" id="CP000916">
    <property type="protein sequence ID" value="ACM23119.1"/>
    <property type="molecule type" value="Genomic_DNA"/>
</dbReference>
<evidence type="ECO:0000313" key="4">
    <source>
        <dbReference type="Proteomes" id="UP000000445"/>
    </source>
</evidence>
<proteinExistence type="predicted"/>
<evidence type="ECO:0000256" key="1">
    <source>
        <dbReference type="SAM" id="Coils"/>
    </source>
</evidence>
<accession>B9K836</accession>
<dbReference type="KEGG" id="tna:CTN_0943"/>
<reference evidence="3 4" key="1">
    <citation type="journal article" date="2009" name="Biosci. Biotechnol. Biochem.">
        <title>WeGAS: a web-based microbial genome annotation system.</title>
        <authorList>
            <person name="Lee D."/>
            <person name="Seo H."/>
            <person name="Park C."/>
            <person name="Park K."/>
        </authorList>
    </citation>
    <scope>NUCLEOTIDE SEQUENCE [LARGE SCALE GENOMIC DNA]</scope>
    <source>
        <strain evidence="4">ATCC 49049 / DSM 4359 / NBRC 107923 / NS-E</strain>
    </source>
</reference>
<feature type="coiled-coil region" evidence="1">
    <location>
        <begin position="90"/>
        <end position="150"/>
    </location>
</feature>
<dbReference type="HOGENOM" id="CLU_1325843_0_0_0"/>
<keyword evidence="1" id="KW-0175">Coiled coil</keyword>
<dbReference type="AlphaFoldDB" id="B9K836"/>
<protein>
    <recommendedName>
        <fullName evidence="5">Periplasmic heavy metal sensor</fullName>
    </recommendedName>
</protein>
<dbReference type="Gene3D" id="1.20.120.1490">
    <property type="match status" value="1"/>
</dbReference>
<keyword evidence="4" id="KW-1185">Reference proteome</keyword>
<dbReference type="STRING" id="309803.CTN_0943"/>
<dbReference type="RefSeq" id="WP_015919436.1">
    <property type="nucleotide sequence ID" value="NC_011978.1"/>
</dbReference>
<organism evidence="3 4">
    <name type="scientific">Thermotoga neapolitana (strain ATCC 49049 / DSM 4359 / NBRC 107923 / NS-E)</name>
    <dbReference type="NCBI Taxonomy" id="309803"/>
    <lineage>
        <taxon>Bacteria</taxon>
        <taxon>Thermotogati</taxon>
        <taxon>Thermotogota</taxon>
        <taxon>Thermotogae</taxon>
        <taxon>Thermotogales</taxon>
        <taxon>Thermotogaceae</taxon>
        <taxon>Thermotoga</taxon>
    </lineage>
</organism>
<evidence type="ECO:0008006" key="5">
    <source>
        <dbReference type="Google" id="ProtNLM"/>
    </source>
</evidence>
<evidence type="ECO:0000256" key="2">
    <source>
        <dbReference type="SAM" id="SignalP"/>
    </source>
</evidence>
<sequence length="199" mass="23186">MKKFLVVMMVLVAAMGLFAAGRGFGGYPMGPGFDRHPMVYGEEHCFGYGAPEYPMRAERGFNYGLGLRIRDEEQLKLAFKTRVAEAINQLNLSDDQLNELYNVVKEAKEKIDSLKEKLTQLREEYYNALVKRDTETAKDLQDQMWDLKDEISDTYRDFVRKVDDIITVDQYRRLRGLERMLFVLLTDEGFEVLQDMVQE</sequence>
<feature type="signal peptide" evidence="2">
    <location>
        <begin position="1"/>
        <end position="19"/>
    </location>
</feature>
<feature type="chain" id="PRO_5002887665" description="Periplasmic heavy metal sensor" evidence="2">
    <location>
        <begin position="20"/>
        <end position="199"/>
    </location>
</feature>
<name>B9K836_THENN</name>